<gene>
    <name evidence="2" type="ORF">DPMN_086208</name>
</gene>
<evidence type="ECO:0008006" key="4">
    <source>
        <dbReference type="Google" id="ProtNLM"/>
    </source>
</evidence>
<keyword evidence="3" id="KW-1185">Reference proteome</keyword>
<reference evidence="2" key="1">
    <citation type="journal article" date="2019" name="bioRxiv">
        <title>The Genome of the Zebra Mussel, Dreissena polymorpha: A Resource for Invasive Species Research.</title>
        <authorList>
            <person name="McCartney M.A."/>
            <person name="Auch B."/>
            <person name="Kono T."/>
            <person name="Mallez S."/>
            <person name="Zhang Y."/>
            <person name="Obille A."/>
            <person name="Becker A."/>
            <person name="Abrahante J.E."/>
            <person name="Garbe J."/>
            <person name="Badalamenti J.P."/>
            <person name="Herman A."/>
            <person name="Mangelson H."/>
            <person name="Liachko I."/>
            <person name="Sullivan S."/>
            <person name="Sone E.D."/>
            <person name="Koren S."/>
            <person name="Silverstein K.A.T."/>
            <person name="Beckman K.B."/>
            <person name="Gohl D.M."/>
        </authorList>
    </citation>
    <scope>NUCLEOTIDE SEQUENCE</scope>
    <source>
        <strain evidence="2">Duluth1</strain>
        <tissue evidence="2">Whole animal</tissue>
    </source>
</reference>
<feature type="chain" id="PRO_5039638382" description="Apple domain-containing protein" evidence="1">
    <location>
        <begin position="23"/>
        <end position="199"/>
    </location>
</feature>
<evidence type="ECO:0000313" key="3">
    <source>
        <dbReference type="Proteomes" id="UP000828390"/>
    </source>
</evidence>
<evidence type="ECO:0000256" key="1">
    <source>
        <dbReference type="SAM" id="SignalP"/>
    </source>
</evidence>
<name>A0A9D4BMP0_DREPO</name>
<dbReference type="AlphaFoldDB" id="A0A9D4BMP0"/>
<keyword evidence="1" id="KW-0732">Signal</keyword>
<organism evidence="2 3">
    <name type="scientific">Dreissena polymorpha</name>
    <name type="common">Zebra mussel</name>
    <name type="synonym">Mytilus polymorpha</name>
    <dbReference type="NCBI Taxonomy" id="45954"/>
    <lineage>
        <taxon>Eukaryota</taxon>
        <taxon>Metazoa</taxon>
        <taxon>Spiralia</taxon>
        <taxon>Lophotrochozoa</taxon>
        <taxon>Mollusca</taxon>
        <taxon>Bivalvia</taxon>
        <taxon>Autobranchia</taxon>
        <taxon>Heteroconchia</taxon>
        <taxon>Euheterodonta</taxon>
        <taxon>Imparidentia</taxon>
        <taxon>Neoheterodontei</taxon>
        <taxon>Myida</taxon>
        <taxon>Dreissenoidea</taxon>
        <taxon>Dreissenidae</taxon>
        <taxon>Dreissena</taxon>
    </lineage>
</organism>
<feature type="signal peptide" evidence="1">
    <location>
        <begin position="1"/>
        <end position="22"/>
    </location>
</feature>
<protein>
    <recommendedName>
        <fullName evidence="4">Apple domain-containing protein</fullName>
    </recommendedName>
</protein>
<evidence type="ECO:0000313" key="2">
    <source>
        <dbReference type="EMBL" id="KAH3698663.1"/>
    </source>
</evidence>
<dbReference type="Proteomes" id="UP000828390">
    <property type="component" value="Unassembled WGS sequence"/>
</dbReference>
<proteinExistence type="predicted"/>
<sequence length="199" mass="21630">MRYMVMEKYVMLVLLVSAEANAVFNRLNFEQVELAPNATCFPAILVTPTGSAVRCAIACSRHEDCVGFLTDAAEKCFVFPRNAAGITEVCNFSGARYFRLDVATTPTPQMTTPVDVATTLTPQMTTSLAIVNCQNFLRYNPTSGSCSSGEYIVFLSISMHILISIAHAGAHSGVGLQGLMYFYASKEILTPNFSVKISK</sequence>
<reference evidence="2" key="2">
    <citation type="submission" date="2020-11" db="EMBL/GenBank/DDBJ databases">
        <authorList>
            <person name="McCartney M.A."/>
            <person name="Auch B."/>
            <person name="Kono T."/>
            <person name="Mallez S."/>
            <person name="Becker A."/>
            <person name="Gohl D.M."/>
            <person name="Silverstein K.A.T."/>
            <person name="Koren S."/>
            <person name="Bechman K.B."/>
            <person name="Herman A."/>
            <person name="Abrahante J.E."/>
            <person name="Garbe J."/>
        </authorList>
    </citation>
    <scope>NUCLEOTIDE SEQUENCE</scope>
    <source>
        <strain evidence="2">Duluth1</strain>
        <tissue evidence="2">Whole animal</tissue>
    </source>
</reference>
<comment type="caution">
    <text evidence="2">The sequence shown here is derived from an EMBL/GenBank/DDBJ whole genome shotgun (WGS) entry which is preliminary data.</text>
</comment>
<accession>A0A9D4BMP0</accession>
<dbReference type="EMBL" id="JAIWYP010000016">
    <property type="protein sequence ID" value="KAH3698663.1"/>
    <property type="molecule type" value="Genomic_DNA"/>
</dbReference>